<organism evidence="7 8">
    <name type="scientific">Malassezia cuniculi</name>
    <dbReference type="NCBI Taxonomy" id="948313"/>
    <lineage>
        <taxon>Eukaryota</taxon>
        <taxon>Fungi</taxon>
        <taxon>Dikarya</taxon>
        <taxon>Basidiomycota</taxon>
        <taxon>Ustilaginomycotina</taxon>
        <taxon>Malasseziomycetes</taxon>
        <taxon>Malasseziales</taxon>
        <taxon>Malasseziaceae</taxon>
        <taxon>Malassezia</taxon>
    </lineage>
</organism>
<dbReference type="InterPro" id="IPR039770">
    <property type="entry name" value="Rpf2"/>
</dbReference>
<dbReference type="SMART" id="SM00879">
    <property type="entry name" value="Brix"/>
    <property type="match status" value="1"/>
</dbReference>
<dbReference type="GO" id="GO:0000463">
    <property type="term" value="P:maturation of LSU-rRNA from tricistronic rRNA transcript (SSU-rRNA, 5.8S rRNA, LSU-rRNA)"/>
    <property type="evidence" value="ECO:0007669"/>
    <property type="project" value="TreeGrafter"/>
</dbReference>
<proteinExistence type="inferred from homology"/>
<evidence type="ECO:0000259" key="6">
    <source>
        <dbReference type="SMART" id="SM00879"/>
    </source>
</evidence>
<dbReference type="PANTHER" id="PTHR12728">
    <property type="entry name" value="BRIX DOMAIN CONTAINING PROTEIN"/>
    <property type="match status" value="1"/>
</dbReference>
<evidence type="ECO:0000256" key="2">
    <source>
        <dbReference type="ARBA" id="ARBA00010782"/>
    </source>
</evidence>
<evidence type="ECO:0000313" key="7">
    <source>
        <dbReference type="EMBL" id="WFD36910.1"/>
    </source>
</evidence>
<feature type="domain" description="Brix" evidence="6">
    <location>
        <begin position="31"/>
        <end position="281"/>
    </location>
</feature>
<name>A0AAF0EU80_9BASI</name>
<evidence type="ECO:0000256" key="3">
    <source>
        <dbReference type="ARBA" id="ARBA00023242"/>
    </source>
</evidence>
<evidence type="ECO:0000256" key="5">
    <source>
        <dbReference type="SAM" id="MobiDB-lite"/>
    </source>
</evidence>
<dbReference type="AlphaFoldDB" id="A0AAF0EU80"/>
<sequence>MLGIVKPKNARSKRALEKRESKELESAKTAIFVKGNRTSDKVNMALVELAALKKPDTIPFNKHNDVLPFEDASSLEFWGQKNDASLFVVGSSQKKRPHNLVWVRLFDGQVLDMLEMGITDAKSMREFKTNKPGIGMRPLFHFSGPEFAAESLGDDRLAAAGAGQEPSGAYLHLKSLILDFYRGEELNPNQIALGGLEHVISVSIAPSTNAAKPAQSDELTDLYRAAGIPQHIHGGSAVQNCPPCTVLFRVYTVRMIASGTKTPRIELDLCGPSFDFELRRRVPASVDAMTKALKRPKTAEQKNTQGKGKRKNVDTDEMGDMVGQIHVGKQDLSKLNAKKIKALRTRRFVEEDDNPAFDDEDGGDDDDDDDEDEDDDE</sequence>
<keyword evidence="3 4" id="KW-0539">Nucleus</keyword>
<feature type="region of interest" description="Disordered" evidence="5">
    <location>
        <begin position="292"/>
        <end position="317"/>
    </location>
</feature>
<dbReference type="GO" id="GO:0005730">
    <property type="term" value="C:nucleolus"/>
    <property type="evidence" value="ECO:0007669"/>
    <property type="project" value="UniProtKB-SubCell"/>
</dbReference>
<dbReference type="PANTHER" id="PTHR12728:SF0">
    <property type="entry name" value="RIBOSOME PRODUCTION FACTOR 2 HOMOLOG"/>
    <property type="match status" value="1"/>
</dbReference>
<dbReference type="Pfam" id="PF04427">
    <property type="entry name" value="Brix"/>
    <property type="match status" value="1"/>
</dbReference>
<dbReference type="GO" id="GO:0019843">
    <property type="term" value="F:rRNA binding"/>
    <property type="evidence" value="ECO:0007669"/>
    <property type="project" value="UniProtKB-UniRule"/>
</dbReference>
<gene>
    <name evidence="7" type="primary">RPF2</name>
    <name evidence="7" type="ORF">MCUN1_003801</name>
</gene>
<feature type="compositionally biased region" description="Acidic residues" evidence="5">
    <location>
        <begin position="350"/>
        <end position="377"/>
    </location>
</feature>
<protein>
    <recommendedName>
        <fullName evidence="4">Ribosome production factor 2 homolog</fullName>
    </recommendedName>
    <alternativeName>
        <fullName evidence="4">Ribosome biogenesis protein RPF2 homolog</fullName>
    </alternativeName>
</protein>
<accession>A0AAF0EU80</accession>
<dbReference type="Proteomes" id="UP001219933">
    <property type="component" value="Chromosome 6"/>
</dbReference>
<keyword evidence="8" id="KW-1185">Reference proteome</keyword>
<evidence type="ECO:0000256" key="1">
    <source>
        <dbReference type="ARBA" id="ARBA00004604"/>
    </source>
</evidence>
<evidence type="ECO:0000313" key="8">
    <source>
        <dbReference type="Proteomes" id="UP001219933"/>
    </source>
</evidence>
<comment type="subcellular location">
    <subcellularLocation>
        <location evidence="1 4">Nucleus</location>
        <location evidence="1 4">Nucleolus</location>
    </subcellularLocation>
</comment>
<comment type="similarity">
    <text evidence="2 4">Belongs to the RPF2 family.</text>
</comment>
<dbReference type="EMBL" id="CP119882">
    <property type="protein sequence ID" value="WFD36910.1"/>
    <property type="molecule type" value="Genomic_DNA"/>
</dbReference>
<dbReference type="GO" id="GO:0000027">
    <property type="term" value="P:ribosomal large subunit assembly"/>
    <property type="evidence" value="ECO:0007669"/>
    <property type="project" value="InterPro"/>
</dbReference>
<dbReference type="InterPro" id="IPR007109">
    <property type="entry name" value="Brix"/>
</dbReference>
<reference evidence="7" key="1">
    <citation type="submission" date="2023-03" db="EMBL/GenBank/DDBJ databases">
        <title>Mating type loci evolution in Malassezia.</title>
        <authorList>
            <person name="Coelho M.A."/>
        </authorList>
    </citation>
    <scope>NUCLEOTIDE SEQUENCE</scope>
    <source>
        <strain evidence="7">CBS 11721</strain>
    </source>
</reference>
<evidence type="ECO:0000256" key="4">
    <source>
        <dbReference type="RuleBase" id="RU367086"/>
    </source>
</evidence>
<feature type="region of interest" description="Disordered" evidence="5">
    <location>
        <begin position="344"/>
        <end position="377"/>
    </location>
</feature>